<keyword evidence="1" id="KW-0472">Membrane</keyword>
<feature type="transmembrane region" description="Helical" evidence="1">
    <location>
        <begin position="7"/>
        <end position="28"/>
    </location>
</feature>
<dbReference type="PANTHER" id="PTHR35813:SF1">
    <property type="entry name" value="INNER MEMBRANE PROTEIN YBAN"/>
    <property type="match status" value="1"/>
</dbReference>
<dbReference type="RefSeq" id="WP_038283275.1">
    <property type="nucleotide sequence ID" value="NZ_JPME01000022.1"/>
</dbReference>
<dbReference type="Proteomes" id="UP000028525">
    <property type="component" value="Unassembled WGS sequence"/>
</dbReference>
<evidence type="ECO:0000313" key="2">
    <source>
        <dbReference type="EMBL" id="KEZ88946.1"/>
    </source>
</evidence>
<evidence type="ECO:0008006" key="4">
    <source>
        <dbReference type="Google" id="ProtNLM"/>
    </source>
</evidence>
<keyword evidence="1" id="KW-0812">Transmembrane</keyword>
<dbReference type="InterPro" id="IPR007401">
    <property type="entry name" value="DUF454"/>
</dbReference>
<dbReference type="STRING" id="29354.IO98_17480"/>
<gene>
    <name evidence="2" type="ORF">IO98_17480</name>
</gene>
<evidence type="ECO:0000256" key="1">
    <source>
        <dbReference type="SAM" id="Phobius"/>
    </source>
</evidence>
<feature type="transmembrane region" description="Helical" evidence="1">
    <location>
        <begin position="74"/>
        <end position="94"/>
    </location>
</feature>
<proteinExistence type="predicted"/>
<dbReference type="PIRSF" id="PIRSF016789">
    <property type="entry name" value="DUF454"/>
    <property type="match status" value="1"/>
</dbReference>
<dbReference type="Pfam" id="PF04304">
    <property type="entry name" value="DUF454"/>
    <property type="match status" value="1"/>
</dbReference>
<organism evidence="2 3">
    <name type="scientific">Lacrimispora celerecrescens</name>
    <dbReference type="NCBI Taxonomy" id="29354"/>
    <lineage>
        <taxon>Bacteria</taxon>
        <taxon>Bacillati</taxon>
        <taxon>Bacillota</taxon>
        <taxon>Clostridia</taxon>
        <taxon>Lachnospirales</taxon>
        <taxon>Lachnospiraceae</taxon>
        <taxon>Lacrimispora</taxon>
    </lineage>
</organism>
<sequence>MKKILNLVFLFIGFLAVGLGTVGIILPILPTTPFYLLACFCFAKGSPQFHKWFTGTKLYQKYLAEFVRTRAMTLKAKLGLCIPVSFILIITMVLISSWTLRAGIACIMVFKWWYFTFRIKTIPSKIPPHKTVQEDT</sequence>
<accession>A0A084JJ12</accession>
<keyword evidence="3" id="KW-1185">Reference proteome</keyword>
<comment type="caution">
    <text evidence="2">The sequence shown here is derived from an EMBL/GenBank/DDBJ whole genome shotgun (WGS) entry which is preliminary data.</text>
</comment>
<dbReference type="PANTHER" id="PTHR35813">
    <property type="entry name" value="INNER MEMBRANE PROTEIN YBAN"/>
    <property type="match status" value="1"/>
</dbReference>
<protein>
    <recommendedName>
        <fullName evidence="4">DUF454 domain-containing protein</fullName>
    </recommendedName>
</protein>
<dbReference type="OrthoDB" id="5690292at2"/>
<dbReference type="AlphaFoldDB" id="A0A084JJ12"/>
<keyword evidence="1" id="KW-1133">Transmembrane helix</keyword>
<dbReference type="GO" id="GO:0005886">
    <property type="term" value="C:plasma membrane"/>
    <property type="evidence" value="ECO:0007669"/>
    <property type="project" value="TreeGrafter"/>
</dbReference>
<evidence type="ECO:0000313" key="3">
    <source>
        <dbReference type="Proteomes" id="UP000028525"/>
    </source>
</evidence>
<reference evidence="2 3" key="1">
    <citation type="submission" date="2014-07" db="EMBL/GenBank/DDBJ databases">
        <title>Draft genome of Clostridium celerecrescens 152B isolated from sediments associated with methane hydrate from Krishna Godavari basin.</title>
        <authorList>
            <person name="Honkalas V.S."/>
            <person name="Dabir A.P."/>
            <person name="Arora P."/>
            <person name="Dhakephalkar P.K."/>
        </authorList>
    </citation>
    <scope>NUCLEOTIDE SEQUENCE [LARGE SCALE GENOMIC DNA]</scope>
    <source>
        <strain evidence="2 3">152B</strain>
    </source>
</reference>
<dbReference type="EMBL" id="JPME01000022">
    <property type="protein sequence ID" value="KEZ88946.1"/>
    <property type="molecule type" value="Genomic_DNA"/>
</dbReference>
<name>A0A084JJ12_9FIRM</name>